<dbReference type="InterPro" id="IPR050711">
    <property type="entry name" value="ET-N_metabolism_enzyme"/>
</dbReference>
<evidence type="ECO:0000256" key="5">
    <source>
        <dbReference type="ARBA" id="ARBA00022630"/>
    </source>
</evidence>
<comment type="similarity">
    <text evidence="3">Belongs to the glutamate synthase family.</text>
</comment>
<dbReference type="Gene3D" id="3.20.20.70">
    <property type="entry name" value="Aldolase class I"/>
    <property type="match status" value="2"/>
</dbReference>
<proteinExistence type="inferred from homology"/>
<keyword evidence="6" id="KW-0288">FMN</keyword>
<evidence type="ECO:0000313" key="17">
    <source>
        <dbReference type="Proteomes" id="UP001057877"/>
    </source>
</evidence>
<dbReference type="CDD" id="cd00713">
    <property type="entry name" value="GltS"/>
    <property type="match status" value="1"/>
</dbReference>
<evidence type="ECO:0000256" key="9">
    <source>
        <dbReference type="ARBA" id="ARBA00023002"/>
    </source>
</evidence>
<organism evidence="16 17">
    <name type="scientific">Paenibacillus spongiae</name>
    <dbReference type="NCBI Taxonomy" id="2909671"/>
    <lineage>
        <taxon>Bacteria</taxon>
        <taxon>Bacillati</taxon>
        <taxon>Bacillota</taxon>
        <taxon>Bacilli</taxon>
        <taxon>Bacillales</taxon>
        <taxon>Paenibacillaceae</taxon>
        <taxon>Paenibacillus</taxon>
    </lineage>
</organism>
<dbReference type="EMBL" id="CP091430">
    <property type="protein sequence ID" value="UVI31598.1"/>
    <property type="molecule type" value="Genomic_DNA"/>
</dbReference>
<dbReference type="Pfam" id="PF00310">
    <property type="entry name" value="GATase_2"/>
    <property type="match status" value="1"/>
</dbReference>
<dbReference type="InterPro" id="IPR006982">
    <property type="entry name" value="Glu_synth_centr_N"/>
</dbReference>
<dbReference type="PANTHER" id="PTHR11938:SF133">
    <property type="entry name" value="GLUTAMATE SYNTHASE (NADH)"/>
    <property type="match status" value="1"/>
</dbReference>
<keyword evidence="9 16" id="KW-0560">Oxidoreductase</keyword>
<evidence type="ECO:0000256" key="3">
    <source>
        <dbReference type="ARBA" id="ARBA00009716"/>
    </source>
</evidence>
<dbReference type="Gene3D" id="3.60.20.10">
    <property type="entry name" value="Glutamine Phosphoribosylpyrophosphate, subunit 1, domain 1"/>
    <property type="match status" value="1"/>
</dbReference>
<dbReference type="SUPFAM" id="SSF69336">
    <property type="entry name" value="Alpha subunit of glutamate synthase, C-terminal domain"/>
    <property type="match status" value="1"/>
</dbReference>
<dbReference type="SUPFAM" id="SSF56235">
    <property type="entry name" value="N-terminal nucleophile aminohydrolases (Ntn hydrolases)"/>
    <property type="match status" value="1"/>
</dbReference>
<dbReference type="InterPro" id="IPR013785">
    <property type="entry name" value="Aldolase_TIM"/>
</dbReference>
<keyword evidence="12" id="KW-0314">Glutamate biosynthesis</keyword>
<dbReference type="InterPro" id="IPR002489">
    <property type="entry name" value="Glu_synth_asu_C"/>
</dbReference>
<dbReference type="InterPro" id="IPR002932">
    <property type="entry name" value="Glu_synthdom"/>
</dbReference>
<keyword evidence="10" id="KW-0408">Iron</keyword>
<keyword evidence="7" id="KW-0479">Metal-binding</keyword>
<dbReference type="PROSITE" id="PS51278">
    <property type="entry name" value="GATASE_TYPE_2"/>
    <property type="match status" value="1"/>
</dbReference>
<evidence type="ECO:0000256" key="8">
    <source>
        <dbReference type="ARBA" id="ARBA00022962"/>
    </source>
</evidence>
<gene>
    <name evidence="16" type="primary">gltB</name>
    <name evidence="16" type="ORF">L1F29_07195</name>
</gene>
<feature type="domain" description="Glutamine amidotransferase type-2" evidence="15">
    <location>
        <begin position="24"/>
        <end position="423"/>
    </location>
</feature>
<keyword evidence="11" id="KW-0411">Iron-sulfur</keyword>
<evidence type="ECO:0000256" key="12">
    <source>
        <dbReference type="ARBA" id="ARBA00023164"/>
    </source>
</evidence>
<name>A0ABY5SDH8_9BACL</name>
<dbReference type="CDD" id="cd02808">
    <property type="entry name" value="GltS_FMN"/>
    <property type="match status" value="1"/>
</dbReference>
<evidence type="ECO:0000313" key="16">
    <source>
        <dbReference type="EMBL" id="UVI31598.1"/>
    </source>
</evidence>
<comment type="cofactor">
    <cofactor evidence="2">
        <name>[3Fe-4S] cluster</name>
        <dbReference type="ChEBI" id="CHEBI:21137"/>
    </cofactor>
</comment>
<keyword evidence="4" id="KW-0028">Amino-acid biosynthesis</keyword>
<dbReference type="InterPro" id="IPR017932">
    <property type="entry name" value="GATase_2_dom"/>
</dbReference>
<dbReference type="CDD" id="cd00982">
    <property type="entry name" value="gltB_C"/>
    <property type="match status" value="1"/>
</dbReference>
<evidence type="ECO:0000256" key="13">
    <source>
        <dbReference type="ARBA" id="ARBA00023291"/>
    </source>
</evidence>
<dbReference type="InterPro" id="IPR036485">
    <property type="entry name" value="Glu_synth_asu_C_sf"/>
</dbReference>
<dbReference type="EC" id="1.4.1.13" evidence="16"/>
<sequence>MKENRMGLPQKQGLYNPQFEKDACGMGFVANIKGKKSHEIVLQALTVLENMEHRGGQGSEPNTGDGAGIMLQIPHAFFVRELNNLGISLPDSGEYAVGMLFLPQDEALRCKQEAALEAIIREEGQTLLGFRTVPTNDEKLGTSAKAAKPYVRQVFISKGADLQDELAFERKLYVIRKRAEHAIRYSGAEGGDSFYFSSLSSKKIVYKGMLTTEQVRSFYTELNDESVETAIALVHSRFSTNTFPSWERAHPYRYLIHNGEINTLRGNVNWMHARQTLFATELFGADMEKIKPIINPDGSDTAMFDNTLEFLYLSGRSLPHAAMMMVPEPWSNHESMNDDKKAFYEYHSTLMEPWDGPAAMAFTDGTQIGAILDRNGLRPARYYVTKDDVIILGSEAGTVPVEPENILYKDRLRPGRMLLIDTKEGRIISDEEVKQKIVNEHPYRDWLDEHLVGLDDLPDARELPEPHHESVELRQQAFGYTFEDLRKVLEPMAGSGTEPISSMGYDAPLAVLSDRPQRLYNYFKQLFAQVTNPPIDAIREEIITATGTTLGPERNLLHPEPESCRHIRLATPILSNEEFAKLRHVRRPGFKSITLPIVFEADRGEEGLRFALQEMCEAADRVIGKGHNILILSDRGIDRSTAAIPALLAVSALHHHLIREGTRTKVSLLLESGEPREVHHYALLLGYGVSAVNPYLAFETLDDMIRQGMLKGVTQEKAIKNYIKAATKGVVKILSKMGISTIQSYRGAQIFEAVGLNKDLIDEYFTWTESRIGGIGLDVIAEETLKHHNRAFSEQEGRVKELDSGGEYQWRKDGEEHLFSPQTIHTLQMASRTNNYTLYKKFSALVQGEDKKHLTLRSLLEFNYNQQPIPLEEVEPVESIVKRFKTGAMSYGSISKEAHEALAIAMNRIGGKSNTGEGGEDPARFIPDANGDSRRSAIKQVASGRFGVTSNYLVNADEIQIKMAQGAKPGEGGQLPGRKVYPWVAEVRGSTPGVGLISPPPHHDIYSIEDLAELIHDLKNANPRARINVKLVSEVGVGTIAAGVAKGRADVILVSGYDGGTGASPLASMRHAGLPWELGLAETHQTLMLNNLRDRVVVETDGKIMNGRDLAIAALLGAEEFGFSTAPLVVLGCVMMRVCQLDTCPVGVATQNPELRKKFMGDPSHMVNYMLFVAQELREIMAELGFRTIREMVGRVDRLQTKTVIDHYKLKGIDLSPLLHQPELPADAVRYCSQEQNHGLEESMDMKQLLELAKPAIEHGEQVRGTFPICNTNRVVGTIVGSEVTRRYGLKGLPEDTISFHFVGSAGQSFGAFIPKGMTLSLEGDSNDYVGKGLSGGKIIVAPSAKSTFAAEENVIIGNTALYGATSGQAYIRGIAGERFAVRNSGANVVVEGVGDHGCEYMTGGCVVVLGGTGRNFAAGMSGGVAYVLDEQGDFYKRCNLEMVLLERVETENDKNELRGLIERHVRYTGSAAGDRLLSNWEASLDNFVRIIPKDYKRMLEQIERVEQAGLTGEAALLAAFEANIRDLARVGGN</sequence>
<dbReference type="SUPFAM" id="SSF51395">
    <property type="entry name" value="FMN-linked oxidoreductases"/>
    <property type="match status" value="1"/>
</dbReference>
<evidence type="ECO:0000256" key="4">
    <source>
        <dbReference type="ARBA" id="ARBA00022605"/>
    </source>
</evidence>
<comment type="cofactor">
    <cofactor evidence="1">
        <name>FMN</name>
        <dbReference type="ChEBI" id="CHEBI:58210"/>
    </cofactor>
</comment>
<protein>
    <submittedName>
        <fullName evidence="16">Glutamate synthase large subunit</fullName>
        <ecNumber evidence="16">1.4.1.13</ecNumber>
    </submittedName>
</protein>
<evidence type="ECO:0000259" key="15">
    <source>
        <dbReference type="PROSITE" id="PS51278"/>
    </source>
</evidence>
<evidence type="ECO:0000256" key="2">
    <source>
        <dbReference type="ARBA" id="ARBA00001927"/>
    </source>
</evidence>
<dbReference type="GO" id="GO:0004355">
    <property type="term" value="F:glutamate synthase (NADPH) activity"/>
    <property type="evidence" value="ECO:0007669"/>
    <property type="project" value="UniProtKB-EC"/>
</dbReference>
<dbReference type="Proteomes" id="UP001057877">
    <property type="component" value="Chromosome"/>
</dbReference>
<evidence type="ECO:0000256" key="7">
    <source>
        <dbReference type="ARBA" id="ARBA00022723"/>
    </source>
</evidence>
<keyword evidence="13" id="KW-0003">3Fe-4S</keyword>
<comment type="pathway">
    <text evidence="14">Amino-acid biosynthesis.</text>
</comment>
<dbReference type="Pfam" id="PF01493">
    <property type="entry name" value="GXGXG"/>
    <property type="match status" value="1"/>
</dbReference>
<accession>A0ABY5SDH8</accession>
<dbReference type="Pfam" id="PF01645">
    <property type="entry name" value="Glu_synthase"/>
    <property type="match status" value="1"/>
</dbReference>
<dbReference type="Pfam" id="PF04898">
    <property type="entry name" value="Glu_syn_central"/>
    <property type="match status" value="1"/>
</dbReference>
<evidence type="ECO:0000256" key="10">
    <source>
        <dbReference type="ARBA" id="ARBA00023004"/>
    </source>
</evidence>
<evidence type="ECO:0000256" key="1">
    <source>
        <dbReference type="ARBA" id="ARBA00001917"/>
    </source>
</evidence>
<keyword evidence="17" id="KW-1185">Reference proteome</keyword>
<evidence type="ECO:0000256" key="14">
    <source>
        <dbReference type="ARBA" id="ARBA00029440"/>
    </source>
</evidence>
<dbReference type="InterPro" id="IPR029055">
    <property type="entry name" value="Ntn_hydrolases_N"/>
</dbReference>
<keyword evidence="8" id="KW-0315">Glutamine amidotransferase</keyword>
<evidence type="ECO:0000256" key="6">
    <source>
        <dbReference type="ARBA" id="ARBA00022643"/>
    </source>
</evidence>
<dbReference type="NCBIfam" id="NF008730">
    <property type="entry name" value="PRK11750.1"/>
    <property type="match status" value="1"/>
</dbReference>
<reference evidence="16" key="1">
    <citation type="submission" date="2022-01" db="EMBL/GenBank/DDBJ databases">
        <title>Paenibacillus spongiae sp. nov., isolated from marine sponge.</title>
        <authorList>
            <person name="Li Z."/>
            <person name="Zhang M."/>
        </authorList>
    </citation>
    <scope>NUCLEOTIDE SEQUENCE</scope>
    <source>
        <strain evidence="16">PHS-Z3</strain>
    </source>
</reference>
<dbReference type="PANTHER" id="PTHR11938">
    <property type="entry name" value="FAD NADPH DEHYDROGENASE/OXIDOREDUCTASE"/>
    <property type="match status" value="1"/>
</dbReference>
<evidence type="ECO:0000256" key="11">
    <source>
        <dbReference type="ARBA" id="ARBA00023014"/>
    </source>
</evidence>
<dbReference type="RefSeq" id="WP_258387660.1">
    <property type="nucleotide sequence ID" value="NZ_CP091430.1"/>
</dbReference>
<keyword evidence="5" id="KW-0285">Flavoprotein</keyword>
<dbReference type="Gene3D" id="2.160.20.60">
    <property type="entry name" value="Glutamate synthase, alpha subunit, C-terminal domain"/>
    <property type="match status" value="1"/>
</dbReference>